<proteinExistence type="predicted"/>
<reference evidence="1" key="1">
    <citation type="submission" date="2020-07" db="EMBL/GenBank/DDBJ databases">
        <title>The High-quality genome of the commercially important snow crab, Chionoecetes opilio.</title>
        <authorList>
            <person name="Jeong J.-H."/>
            <person name="Ryu S."/>
        </authorList>
    </citation>
    <scope>NUCLEOTIDE SEQUENCE</scope>
    <source>
        <strain evidence="1">MADBK_172401_WGS</strain>
        <tissue evidence="1">Digestive gland</tissue>
    </source>
</reference>
<comment type="caution">
    <text evidence="1">The sequence shown here is derived from an EMBL/GenBank/DDBJ whole genome shotgun (WGS) entry which is preliminary data.</text>
</comment>
<sequence>MMAHCKSSTSRNPTKATTCVRPTMASAPGFPLSSMCGFKLLPSSRFSTVIRPPAEGKTLCWSVRRRERHPSASCGARASTALTRIQNQDTPSGRRCTAAVFTAASASRLRTGQTPPSIPASQLMLLEVLTLTSTLLSKVCLILSDEIP</sequence>
<name>A0A8J5CHS1_CHIOP</name>
<accession>A0A8J5CHS1</accession>
<protein>
    <submittedName>
        <fullName evidence="1">Uncharacterized protein</fullName>
    </submittedName>
</protein>
<evidence type="ECO:0000313" key="2">
    <source>
        <dbReference type="Proteomes" id="UP000770661"/>
    </source>
</evidence>
<keyword evidence="2" id="KW-1185">Reference proteome</keyword>
<organism evidence="1 2">
    <name type="scientific">Chionoecetes opilio</name>
    <name type="common">Atlantic snow crab</name>
    <name type="synonym">Cancer opilio</name>
    <dbReference type="NCBI Taxonomy" id="41210"/>
    <lineage>
        <taxon>Eukaryota</taxon>
        <taxon>Metazoa</taxon>
        <taxon>Ecdysozoa</taxon>
        <taxon>Arthropoda</taxon>
        <taxon>Crustacea</taxon>
        <taxon>Multicrustacea</taxon>
        <taxon>Malacostraca</taxon>
        <taxon>Eumalacostraca</taxon>
        <taxon>Eucarida</taxon>
        <taxon>Decapoda</taxon>
        <taxon>Pleocyemata</taxon>
        <taxon>Brachyura</taxon>
        <taxon>Eubrachyura</taxon>
        <taxon>Majoidea</taxon>
        <taxon>Majidae</taxon>
        <taxon>Chionoecetes</taxon>
    </lineage>
</organism>
<evidence type="ECO:0000313" key="1">
    <source>
        <dbReference type="EMBL" id="KAG0711720.1"/>
    </source>
</evidence>
<gene>
    <name evidence="1" type="ORF">GWK47_020019</name>
</gene>
<dbReference type="Proteomes" id="UP000770661">
    <property type="component" value="Unassembled WGS sequence"/>
</dbReference>
<dbReference type="AlphaFoldDB" id="A0A8J5CHS1"/>
<dbReference type="EMBL" id="JACEEZ010023097">
    <property type="protein sequence ID" value="KAG0711720.1"/>
    <property type="molecule type" value="Genomic_DNA"/>
</dbReference>